<protein>
    <submittedName>
        <fullName evidence="1">Uncharacterized protein</fullName>
    </submittedName>
</protein>
<accession>X5MC53</accession>
<gene>
    <name evidence="1" type="ORF">BN1012_Phect598</name>
</gene>
<sequence>MVLNRSETPDPSTLQVVFAILRPHSNPDSDPEFQEGF</sequence>
<reference evidence="1 2" key="1">
    <citation type="journal article" date="2014" name="Front. Genet.">
        <title>Genome and metabolic network of "Candidatus Phaeomarinobacter ectocarpi" Ec32, a new candidate genus of Alphaproteobacteria frequently associated with brown algae.</title>
        <authorList>
            <person name="Dittami S.M."/>
            <person name="Barbeyron T."/>
            <person name="Boyen C."/>
            <person name="Cambefort J."/>
            <person name="Collet G."/>
            <person name="Delage L."/>
            <person name="Gobet A."/>
            <person name="Groisillier A."/>
            <person name="Leblanc C."/>
            <person name="Michel G."/>
            <person name="Scornet D."/>
            <person name="Siegel A."/>
            <person name="Tapia J.E."/>
            <person name="Tonon T."/>
        </authorList>
    </citation>
    <scope>NUCLEOTIDE SEQUENCE [LARGE SCALE GENOMIC DNA]</scope>
    <source>
        <strain evidence="1 2">Ec32</strain>
    </source>
</reference>
<evidence type="ECO:0000313" key="1">
    <source>
        <dbReference type="EMBL" id="CDO58812.1"/>
    </source>
</evidence>
<dbReference type="AlphaFoldDB" id="X5MC53"/>
<dbReference type="KEGG" id="pect:BN1012_Phect598"/>
<name>X5MC53_9HYPH</name>
<keyword evidence="2" id="KW-1185">Reference proteome</keyword>
<dbReference type="Proteomes" id="UP000032160">
    <property type="component" value="Chromosome I"/>
</dbReference>
<dbReference type="EMBL" id="HG966617">
    <property type="protein sequence ID" value="CDO58812.1"/>
    <property type="molecule type" value="Genomic_DNA"/>
</dbReference>
<proteinExistence type="predicted"/>
<evidence type="ECO:0000313" key="2">
    <source>
        <dbReference type="Proteomes" id="UP000032160"/>
    </source>
</evidence>
<organism evidence="1 2">
    <name type="scientific">Candidatus Phaeomarinibacter ectocarpi</name>
    <dbReference type="NCBI Taxonomy" id="1458461"/>
    <lineage>
        <taxon>Bacteria</taxon>
        <taxon>Pseudomonadati</taxon>
        <taxon>Pseudomonadota</taxon>
        <taxon>Alphaproteobacteria</taxon>
        <taxon>Hyphomicrobiales</taxon>
        <taxon>Parvibaculaceae</taxon>
        <taxon>Candidatus Phaeomarinibacter</taxon>
    </lineage>
</organism>
<dbReference type="HOGENOM" id="CLU_3341774_0_0_5"/>